<reference evidence="2 3" key="1">
    <citation type="submission" date="2021-07" db="EMBL/GenBank/DDBJ databases">
        <title>The draft genome sequence of Sphingomicrobium sp. B8.</title>
        <authorList>
            <person name="Mu L."/>
        </authorList>
    </citation>
    <scope>NUCLEOTIDE SEQUENCE [LARGE SCALE GENOMIC DNA]</scope>
    <source>
        <strain evidence="2 3">B8</strain>
    </source>
</reference>
<comment type="caution">
    <text evidence="2">The sequence shown here is derived from an EMBL/GenBank/DDBJ whole genome shotgun (WGS) entry which is preliminary data.</text>
</comment>
<proteinExistence type="predicted"/>
<keyword evidence="1" id="KW-0812">Transmembrane</keyword>
<dbReference type="Proteomes" id="UP000698028">
    <property type="component" value="Unassembled WGS sequence"/>
</dbReference>
<feature type="transmembrane region" description="Helical" evidence="1">
    <location>
        <begin position="72"/>
        <end position="94"/>
    </location>
</feature>
<organism evidence="2 3">
    <name type="scientific">Sphingomicrobium clamense</name>
    <dbReference type="NCBI Taxonomy" id="2851013"/>
    <lineage>
        <taxon>Bacteria</taxon>
        <taxon>Pseudomonadati</taxon>
        <taxon>Pseudomonadota</taxon>
        <taxon>Alphaproteobacteria</taxon>
        <taxon>Sphingomonadales</taxon>
        <taxon>Sphingomonadaceae</taxon>
        <taxon>Sphingomicrobium</taxon>
    </lineage>
</organism>
<dbReference type="RefSeq" id="WP_218633148.1">
    <property type="nucleotide sequence ID" value="NZ_JAHVAH010000001.1"/>
</dbReference>
<protein>
    <submittedName>
        <fullName evidence="2">Uncharacterized protein</fullName>
    </submittedName>
</protein>
<sequence length="99" mass="10487">MSAIFMPFMMFMPFAPPIIFALFFDRIGPDKSPAKRFSRAGSGLLLALGMMYASFAFAMAGGFVVLTGIDGMIVSGLLLTSAGLAFFGFGRALAVQGEE</sequence>
<accession>A0ABS6V6T0</accession>
<name>A0ABS6V6T0_9SPHN</name>
<evidence type="ECO:0000313" key="2">
    <source>
        <dbReference type="EMBL" id="MBW0145224.1"/>
    </source>
</evidence>
<keyword evidence="1" id="KW-0472">Membrane</keyword>
<evidence type="ECO:0000313" key="3">
    <source>
        <dbReference type="Proteomes" id="UP000698028"/>
    </source>
</evidence>
<dbReference type="EMBL" id="JAHVAH010000001">
    <property type="protein sequence ID" value="MBW0145224.1"/>
    <property type="molecule type" value="Genomic_DNA"/>
</dbReference>
<feature type="transmembrane region" description="Helical" evidence="1">
    <location>
        <begin position="6"/>
        <end position="24"/>
    </location>
</feature>
<feature type="transmembrane region" description="Helical" evidence="1">
    <location>
        <begin position="44"/>
        <end position="66"/>
    </location>
</feature>
<gene>
    <name evidence="2" type="ORF">KTQ36_07935</name>
</gene>
<keyword evidence="3" id="KW-1185">Reference proteome</keyword>
<evidence type="ECO:0000256" key="1">
    <source>
        <dbReference type="SAM" id="Phobius"/>
    </source>
</evidence>
<keyword evidence="1" id="KW-1133">Transmembrane helix</keyword>